<evidence type="ECO:0000313" key="1">
    <source>
        <dbReference type="EMBL" id="SIT54922.1"/>
    </source>
</evidence>
<dbReference type="AlphaFoldDB" id="A0A1R3V4V2"/>
<proteinExistence type="predicted"/>
<name>A0A1R3V4V2_9HYPH</name>
<dbReference type="EMBL" id="FTPD01000011">
    <property type="protein sequence ID" value="SIT54922.1"/>
    <property type="molecule type" value="Genomic_DNA"/>
</dbReference>
<dbReference type="STRING" id="1631249.BQ8794_190056"/>
<gene>
    <name evidence="1" type="ORF">BQ8794_190056</name>
</gene>
<protein>
    <submittedName>
        <fullName evidence="1">Uncharacterized protein</fullName>
    </submittedName>
</protein>
<evidence type="ECO:0000313" key="2">
    <source>
        <dbReference type="Proteomes" id="UP000188388"/>
    </source>
</evidence>
<dbReference type="Proteomes" id="UP000188388">
    <property type="component" value="Unassembled WGS sequence"/>
</dbReference>
<accession>A0A1R3V4V2</accession>
<reference evidence="2" key="1">
    <citation type="submission" date="2017-01" db="EMBL/GenBank/DDBJ databases">
        <authorList>
            <person name="Brunel B."/>
        </authorList>
    </citation>
    <scope>NUCLEOTIDE SEQUENCE [LARGE SCALE GENOMIC DNA]</scope>
</reference>
<organism evidence="1 2">
    <name type="scientific">Mesorhizobium prunaredense</name>
    <dbReference type="NCBI Taxonomy" id="1631249"/>
    <lineage>
        <taxon>Bacteria</taxon>
        <taxon>Pseudomonadati</taxon>
        <taxon>Pseudomonadota</taxon>
        <taxon>Alphaproteobacteria</taxon>
        <taxon>Hyphomicrobiales</taxon>
        <taxon>Phyllobacteriaceae</taxon>
        <taxon>Mesorhizobium</taxon>
    </lineage>
</organism>
<sequence>MFRRRCRPPAGEGAGHRPAHIRNALASHTGGDTQDEARAALHRVRIPQARRVRSASRRANHIARLTPGRSTATLAVIRSEAELRSLEAASFNPRMLRRIATGAKATLLRATDFTVADGLFGRLETPLSIV</sequence>
<keyword evidence="2" id="KW-1185">Reference proteome</keyword>